<dbReference type="WBParaSite" id="MBELARI_LOCUS5863">
    <property type="protein sequence ID" value="MBELARI_LOCUS5863"/>
    <property type="gene ID" value="MBELARI_LOCUS5863"/>
</dbReference>
<dbReference type="Proteomes" id="UP000887575">
    <property type="component" value="Unassembled WGS sequence"/>
</dbReference>
<protein>
    <submittedName>
        <fullName evidence="5">TAR DNA-binding protein 43 N-terminal domain-containing protein</fullName>
    </submittedName>
</protein>
<dbReference type="Pfam" id="PF18694">
    <property type="entry name" value="TDP-43_N"/>
    <property type="match status" value="1"/>
</dbReference>
<proteinExistence type="predicted"/>
<dbReference type="CDD" id="cd19609">
    <property type="entry name" value="NTD_TDP-43"/>
    <property type="match status" value="1"/>
</dbReference>
<dbReference type="InterPro" id="IPR041105">
    <property type="entry name" value="TDP-43_N"/>
</dbReference>
<feature type="coiled-coil region" evidence="1">
    <location>
        <begin position="540"/>
        <end position="567"/>
    </location>
</feature>
<organism evidence="4 5">
    <name type="scientific">Mesorhabditis belari</name>
    <dbReference type="NCBI Taxonomy" id="2138241"/>
    <lineage>
        <taxon>Eukaryota</taxon>
        <taxon>Metazoa</taxon>
        <taxon>Ecdysozoa</taxon>
        <taxon>Nematoda</taxon>
        <taxon>Chromadorea</taxon>
        <taxon>Rhabditida</taxon>
        <taxon>Rhabditina</taxon>
        <taxon>Rhabditomorpha</taxon>
        <taxon>Rhabditoidea</taxon>
        <taxon>Rhabditidae</taxon>
        <taxon>Mesorhabditinae</taxon>
        <taxon>Mesorhabditis</taxon>
    </lineage>
</organism>
<feature type="coiled-coil region" evidence="1">
    <location>
        <begin position="223"/>
        <end position="250"/>
    </location>
</feature>
<reference evidence="5" key="1">
    <citation type="submission" date="2024-02" db="UniProtKB">
        <authorList>
            <consortium name="WormBaseParasite"/>
        </authorList>
    </citation>
    <scope>IDENTIFICATION</scope>
</reference>
<keyword evidence="1" id="KW-0175">Coiled coil</keyword>
<evidence type="ECO:0000313" key="5">
    <source>
        <dbReference type="WBParaSite" id="MBELARI_LOCUS5863"/>
    </source>
</evidence>
<evidence type="ECO:0000256" key="1">
    <source>
        <dbReference type="SAM" id="Coils"/>
    </source>
</evidence>
<sequence length="585" mass="66750">MSSTVGAVRLLRVHVEPIEVEVDEDGAIAWTSLQTAFPGCSGLYYKGAECKGAVKFDGKKFLSPGGAWNDRNYYVSLGSRCHAPFGSYENASKQFERSVTAVQRMLGSSLFEMPARRSVRSSKSSRVVASDELTAAPAGENDSNTPVPTAPIPRADSLPGEVEPFIERIEHHRHVKSERKDGDIIAGIQEREKLLKSAPEKLSPIEQQFIDLARISTGKDAIIDGQREELKKEKELVENVNKKFTSMETELSACKERLGAQEEELSLLRGMSAGQMNTNEKVQSLSMQLLAKDDELSNCRGEHARRVAELSQENLQVKERVAELSQENRQVKERNEILTSELDKARNSADLYRIEAQKLDSDQQLLEAELGVLREIRDELRIESPEMATKWRQRMESLAKSADDHEKLKTAYERIETQHHEIQELSSKLTDENSRLMTRNRELTERVEKFEQEFDVINQKWKETTKEKEQIWEEMKITLEKDLEAKRRELEEVQATLSTVASDAATNAQRISELEHSRDELRRLLDANEYKFQEPLKRQIRTLSDELSESQERCKQLNSLVTNLTSDARNSQQDVTDFYYGASRI</sequence>
<evidence type="ECO:0000313" key="4">
    <source>
        <dbReference type="Proteomes" id="UP000887575"/>
    </source>
</evidence>
<evidence type="ECO:0000259" key="3">
    <source>
        <dbReference type="Pfam" id="PF18694"/>
    </source>
</evidence>
<accession>A0AAF3FJD7</accession>
<dbReference type="AlphaFoldDB" id="A0AAF3FJD7"/>
<feature type="coiled-coil region" evidence="1">
    <location>
        <begin position="398"/>
        <end position="503"/>
    </location>
</feature>
<name>A0AAF3FJD7_9BILA</name>
<feature type="region of interest" description="Disordered" evidence="2">
    <location>
        <begin position="121"/>
        <end position="148"/>
    </location>
</feature>
<evidence type="ECO:0000256" key="2">
    <source>
        <dbReference type="SAM" id="MobiDB-lite"/>
    </source>
</evidence>
<keyword evidence="4" id="KW-1185">Reference proteome</keyword>
<feature type="compositionally biased region" description="Low complexity" evidence="2">
    <location>
        <begin position="121"/>
        <end position="130"/>
    </location>
</feature>
<feature type="domain" description="TAR DNA-binding protein 43 N-terminal" evidence="3">
    <location>
        <begin position="13"/>
        <end position="76"/>
    </location>
</feature>
<feature type="coiled-coil region" evidence="1">
    <location>
        <begin position="307"/>
        <end position="362"/>
    </location>
</feature>